<accession>A0AAV0B5D9</accession>
<keyword evidence="5" id="KW-0687">Ribonucleoprotein</keyword>
<keyword evidence="3 9" id="KW-0689">Ribosomal protein</keyword>
<evidence type="ECO:0000256" key="4">
    <source>
        <dbReference type="ARBA" id="ARBA00023128"/>
    </source>
</evidence>
<dbReference type="InterPro" id="IPR016939">
    <property type="entry name" value="Ribosomal_mS23_fun"/>
</dbReference>
<evidence type="ECO:0000256" key="5">
    <source>
        <dbReference type="ARBA" id="ARBA00023274"/>
    </source>
</evidence>
<gene>
    <name evidence="9" type="ORF">PPACK8108_LOCUS13859</name>
</gene>
<keyword evidence="4" id="KW-0496">Mitochondrion</keyword>
<dbReference type="Pfam" id="PF13741">
    <property type="entry name" value="MRP-S25"/>
    <property type="match status" value="1"/>
</dbReference>
<dbReference type="GO" id="GO:0003735">
    <property type="term" value="F:structural constituent of ribosome"/>
    <property type="evidence" value="ECO:0007669"/>
    <property type="project" value="InterPro"/>
</dbReference>
<dbReference type="Proteomes" id="UP001153365">
    <property type="component" value="Unassembled WGS sequence"/>
</dbReference>
<evidence type="ECO:0000256" key="8">
    <source>
        <dbReference type="SAM" id="MobiDB-lite"/>
    </source>
</evidence>
<evidence type="ECO:0000256" key="3">
    <source>
        <dbReference type="ARBA" id="ARBA00022980"/>
    </source>
</evidence>
<comment type="similarity">
    <text evidence="2">Belongs to the mitochondrion-specific ribosomal protein mS23 family.</text>
</comment>
<name>A0AAV0B5D9_PHAPC</name>
<evidence type="ECO:0000256" key="7">
    <source>
        <dbReference type="ARBA" id="ARBA00035421"/>
    </source>
</evidence>
<protein>
    <recommendedName>
        <fullName evidence="6">Small ribosomal subunit protein mS23</fullName>
    </recommendedName>
    <alternativeName>
        <fullName evidence="7">37S ribosomal protein S25, mitochondrial</fullName>
    </alternativeName>
</protein>
<dbReference type="PANTHER" id="PTHR37799:SF1">
    <property type="entry name" value="SMALL RIBOSOMAL SUBUNIT PROTEIN MS23"/>
    <property type="match status" value="1"/>
</dbReference>
<evidence type="ECO:0000313" key="9">
    <source>
        <dbReference type="EMBL" id="CAH7681273.1"/>
    </source>
</evidence>
<feature type="compositionally biased region" description="Polar residues" evidence="8">
    <location>
        <begin position="43"/>
        <end position="54"/>
    </location>
</feature>
<evidence type="ECO:0000256" key="1">
    <source>
        <dbReference type="ARBA" id="ARBA00004173"/>
    </source>
</evidence>
<dbReference type="AlphaFoldDB" id="A0AAV0B5D9"/>
<feature type="region of interest" description="Disordered" evidence="8">
    <location>
        <begin position="28"/>
        <end position="57"/>
    </location>
</feature>
<organism evidence="9 10">
    <name type="scientific">Phakopsora pachyrhizi</name>
    <name type="common">Asian soybean rust disease fungus</name>
    <dbReference type="NCBI Taxonomy" id="170000"/>
    <lineage>
        <taxon>Eukaryota</taxon>
        <taxon>Fungi</taxon>
        <taxon>Dikarya</taxon>
        <taxon>Basidiomycota</taxon>
        <taxon>Pucciniomycotina</taxon>
        <taxon>Pucciniomycetes</taxon>
        <taxon>Pucciniales</taxon>
        <taxon>Phakopsoraceae</taxon>
        <taxon>Phakopsora</taxon>
    </lineage>
</organism>
<dbReference type="EMBL" id="CALTRL010003499">
    <property type="protein sequence ID" value="CAH7681273.1"/>
    <property type="molecule type" value="Genomic_DNA"/>
</dbReference>
<comment type="caution">
    <text evidence="9">The sequence shown here is derived from an EMBL/GenBank/DDBJ whole genome shotgun (WGS) entry which is preliminary data.</text>
</comment>
<dbReference type="PANTHER" id="PTHR37799">
    <property type="entry name" value="37S RIBOSOMAL PROTEIN S25, MITOCHONDRIAL"/>
    <property type="match status" value="1"/>
</dbReference>
<sequence>MVRNHPVLVHKQLSEQLRFGFIKQPPPAYSALMNHPPNPTPTLQPSNNNRQSSIDLPYRDPRAKLKVPKGLSPRLKPIKISYDLKDRLRRAFFRDHPIEAYRSKSLLEVDLIDELNRSDRVKMILNDDTLSNDQFVGLDEWTRLSQRTIFPDPEDCIDFAYALHVHNPSKFTLNIAYSISVSQFRTLRFEEQIRSSFARQESEYYSMPISPSGINKTSTDCWGRDLLKREDKIFKEFISDMSGFNPASTKTINFNQTSSSSKSADKSSSQNDLLSYGILRDSNDYFSSPKHDDPDNKFQSGKTVFDQIKKKSKRLNQL</sequence>
<comment type="subcellular location">
    <subcellularLocation>
        <location evidence="1">Mitochondrion</location>
    </subcellularLocation>
</comment>
<proteinExistence type="inferred from homology"/>
<reference evidence="9" key="1">
    <citation type="submission" date="2022-06" db="EMBL/GenBank/DDBJ databases">
        <authorList>
            <consortium name="SYNGENTA / RWTH Aachen University"/>
        </authorList>
    </citation>
    <scope>NUCLEOTIDE SEQUENCE</scope>
</reference>
<evidence type="ECO:0000313" key="10">
    <source>
        <dbReference type="Proteomes" id="UP001153365"/>
    </source>
</evidence>
<keyword evidence="10" id="KW-1185">Reference proteome</keyword>
<dbReference type="GO" id="GO:0005763">
    <property type="term" value="C:mitochondrial small ribosomal subunit"/>
    <property type="evidence" value="ECO:0007669"/>
    <property type="project" value="InterPro"/>
</dbReference>
<evidence type="ECO:0000256" key="2">
    <source>
        <dbReference type="ARBA" id="ARBA00009864"/>
    </source>
</evidence>
<evidence type="ECO:0000256" key="6">
    <source>
        <dbReference type="ARBA" id="ARBA00035137"/>
    </source>
</evidence>